<dbReference type="PANTHER" id="PTHR34216">
    <property type="match status" value="1"/>
</dbReference>
<dbReference type="InterPro" id="IPR002509">
    <property type="entry name" value="NODB_dom"/>
</dbReference>
<evidence type="ECO:0000259" key="4">
    <source>
        <dbReference type="PROSITE" id="PS51677"/>
    </source>
</evidence>
<feature type="region of interest" description="Disordered" evidence="3">
    <location>
        <begin position="40"/>
        <end position="78"/>
    </location>
</feature>
<dbReference type="GO" id="GO:0005975">
    <property type="term" value="P:carbohydrate metabolic process"/>
    <property type="evidence" value="ECO:0007669"/>
    <property type="project" value="InterPro"/>
</dbReference>
<comment type="subcellular location">
    <subcellularLocation>
        <location evidence="1">Secreted</location>
    </subcellularLocation>
</comment>
<evidence type="ECO:0000313" key="6">
    <source>
        <dbReference type="Proteomes" id="UP000242367"/>
    </source>
</evidence>
<dbReference type="Pfam" id="PF01522">
    <property type="entry name" value="Polysacc_deac_1"/>
    <property type="match status" value="1"/>
</dbReference>
<dbReference type="Gene3D" id="3.20.20.370">
    <property type="entry name" value="Glycoside hydrolase/deacetylase"/>
    <property type="match status" value="1"/>
</dbReference>
<dbReference type="InterPro" id="IPR011330">
    <property type="entry name" value="Glyco_hydro/deAcase_b/a-brl"/>
</dbReference>
<gene>
    <name evidence="5" type="ORF">BTM25_25520</name>
</gene>
<protein>
    <submittedName>
        <fullName evidence="5">Polysaccharide deacetylase</fullName>
    </submittedName>
</protein>
<proteinExistence type="predicted"/>
<reference evidence="5 6" key="1">
    <citation type="journal article" date="2017" name="Chemistry">
        <title>Isolation, Biosynthesis and Chemical Modifications of Rubterolones A-F: Rare Tropolone Alkaloids from Actinomadura sp. 5-2.</title>
        <authorList>
            <person name="Guo H."/>
            <person name="Benndorf R."/>
            <person name="Leichnitz D."/>
            <person name="Klassen J.L."/>
            <person name="Vollmers J."/>
            <person name="Gorls H."/>
            <person name="Steinacker M."/>
            <person name="Weigel C."/>
            <person name="Dahse H.M."/>
            <person name="Kaster A.K."/>
            <person name="de Beer Z.W."/>
            <person name="Poulsen M."/>
            <person name="Beemelmanns C."/>
        </authorList>
    </citation>
    <scope>NUCLEOTIDE SEQUENCE [LARGE SCALE GENOMIC DNA]</scope>
    <source>
        <strain evidence="5 6">5-2</strain>
    </source>
</reference>
<feature type="domain" description="NodB homology" evidence="4">
    <location>
        <begin position="151"/>
        <end position="376"/>
    </location>
</feature>
<dbReference type="PANTHER" id="PTHR34216:SF3">
    <property type="entry name" value="POLY-BETA-1,6-N-ACETYL-D-GLUCOSAMINE N-DEACETYLASE"/>
    <property type="match status" value="1"/>
</dbReference>
<dbReference type="PROSITE" id="PS51677">
    <property type="entry name" value="NODB"/>
    <property type="match status" value="1"/>
</dbReference>
<evidence type="ECO:0000313" key="5">
    <source>
        <dbReference type="EMBL" id="POM23926.1"/>
    </source>
</evidence>
<accession>A0A2P4UFW7</accession>
<dbReference type="RefSeq" id="WP_103563108.1">
    <property type="nucleotide sequence ID" value="NZ_MTBP01000002.1"/>
</dbReference>
<evidence type="ECO:0000256" key="2">
    <source>
        <dbReference type="ARBA" id="ARBA00022729"/>
    </source>
</evidence>
<dbReference type="Proteomes" id="UP000242367">
    <property type="component" value="Unassembled WGS sequence"/>
</dbReference>
<dbReference type="InterPro" id="IPR051398">
    <property type="entry name" value="Polysacch_Deacetylase"/>
</dbReference>
<comment type="caution">
    <text evidence="5">The sequence shown here is derived from an EMBL/GenBank/DDBJ whole genome shotgun (WGS) entry which is preliminary data.</text>
</comment>
<sequence>MPLLHKLAAVLVVVAVVLGLTLPGDRDAREAATAVRAAAGEKAAAGRTAAPSATPGGPRTGGTPGASPPPSAAATAPIPPAGAEAARVRADELGMVPVLMYHRIMKKPELSLDRSVQEFRDEVNRLADEGYAPITAAEFVAGRIDVPAGRHPVVLTFDDSTPGHFGLDAAGNPAPDTAVAILQEVARTHPGFRATATFYLNKDIFGLGDRAADGLKWLISHGYEIGNHTVTHADLSRLSKQGVRAEIGGMEDQIVALTGAHTTTFAYPFGAVPRKSEWARGDGGRYGFRGVFLAGWKPSVSPFNTGFDRWAIDRVRSEGKIKENDCRRFCSTAWLDYLDKHPMERYTSDGNPATVTFPAAEEKRLAPAFRPYGRRY</sequence>
<evidence type="ECO:0000256" key="1">
    <source>
        <dbReference type="ARBA" id="ARBA00004613"/>
    </source>
</evidence>
<dbReference type="AlphaFoldDB" id="A0A2P4UFW7"/>
<dbReference type="EMBL" id="MTBP01000002">
    <property type="protein sequence ID" value="POM23926.1"/>
    <property type="molecule type" value="Genomic_DNA"/>
</dbReference>
<keyword evidence="2" id="KW-0732">Signal</keyword>
<organism evidence="5 6">
    <name type="scientific">Actinomadura rubteroloni</name>
    <dbReference type="NCBI Taxonomy" id="1926885"/>
    <lineage>
        <taxon>Bacteria</taxon>
        <taxon>Bacillati</taxon>
        <taxon>Actinomycetota</taxon>
        <taxon>Actinomycetes</taxon>
        <taxon>Streptosporangiales</taxon>
        <taxon>Thermomonosporaceae</taxon>
        <taxon>Actinomadura</taxon>
    </lineage>
</organism>
<dbReference type="SUPFAM" id="SSF88713">
    <property type="entry name" value="Glycoside hydrolase/deacetylase"/>
    <property type="match status" value="1"/>
</dbReference>
<feature type="compositionally biased region" description="Low complexity" evidence="3">
    <location>
        <begin position="40"/>
        <end position="57"/>
    </location>
</feature>
<dbReference type="GO" id="GO:0005576">
    <property type="term" value="C:extracellular region"/>
    <property type="evidence" value="ECO:0007669"/>
    <property type="project" value="UniProtKB-SubCell"/>
</dbReference>
<name>A0A2P4UFW7_9ACTN</name>
<keyword evidence="6" id="KW-1185">Reference proteome</keyword>
<evidence type="ECO:0000256" key="3">
    <source>
        <dbReference type="SAM" id="MobiDB-lite"/>
    </source>
</evidence>
<dbReference type="GO" id="GO:0016810">
    <property type="term" value="F:hydrolase activity, acting on carbon-nitrogen (but not peptide) bonds"/>
    <property type="evidence" value="ECO:0007669"/>
    <property type="project" value="InterPro"/>
</dbReference>